<evidence type="ECO:0000256" key="3">
    <source>
        <dbReference type="SAM" id="SignalP"/>
    </source>
</evidence>
<dbReference type="Proteomes" id="UP000317715">
    <property type="component" value="Unassembled WGS sequence"/>
</dbReference>
<feature type="region of interest" description="Disordered" evidence="1">
    <location>
        <begin position="36"/>
        <end position="88"/>
    </location>
</feature>
<reference evidence="4 5" key="1">
    <citation type="submission" date="2019-06" db="EMBL/GenBank/DDBJ databases">
        <title>Whole genome shotgun sequence of Paenarthrobacter aurescens NBRC 12136.</title>
        <authorList>
            <person name="Hosoyama A."/>
            <person name="Uohara A."/>
            <person name="Ohji S."/>
            <person name="Ichikawa N."/>
        </authorList>
    </citation>
    <scope>NUCLEOTIDE SEQUENCE [LARGE SCALE GENOMIC DNA]</scope>
    <source>
        <strain evidence="4 5">NBRC 12136</strain>
    </source>
</reference>
<name>A0A4Y3NE75_PAEAU</name>
<sequence>MLRRLAMTALALVLFAGATLSTTVAANAVVGTQGSVAATTTPSPEPSNPSGPSTATPTAEPTTDVSNPAGTGPANPGTSETEQQEQTRTDVVPYVLAGVAAVIIIALIIWTARNRRGRDKGISHEPR</sequence>
<gene>
    <name evidence="4" type="ORF">AAU01_26870</name>
</gene>
<comment type="caution">
    <text evidence="4">The sequence shown here is derived from an EMBL/GenBank/DDBJ whole genome shotgun (WGS) entry which is preliminary data.</text>
</comment>
<keyword evidence="2" id="KW-0472">Membrane</keyword>
<evidence type="ECO:0000256" key="1">
    <source>
        <dbReference type="SAM" id="MobiDB-lite"/>
    </source>
</evidence>
<feature type="chain" id="PRO_5039006108" evidence="3">
    <location>
        <begin position="26"/>
        <end position="127"/>
    </location>
</feature>
<dbReference type="RefSeq" id="WP_141284267.1">
    <property type="nucleotide sequence ID" value="NZ_BAAAWK010000001.1"/>
</dbReference>
<feature type="compositionally biased region" description="Low complexity" evidence="1">
    <location>
        <begin position="50"/>
        <end position="63"/>
    </location>
</feature>
<keyword evidence="2" id="KW-0812">Transmembrane</keyword>
<dbReference type="GeneID" id="97302897"/>
<evidence type="ECO:0000256" key="2">
    <source>
        <dbReference type="SAM" id="Phobius"/>
    </source>
</evidence>
<proteinExistence type="predicted"/>
<keyword evidence="5" id="KW-1185">Reference proteome</keyword>
<accession>A0A4Y3NE75</accession>
<evidence type="ECO:0000313" key="5">
    <source>
        <dbReference type="Proteomes" id="UP000317715"/>
    </source>
</evidence>
<keyword evidence="3" id="KW-0732">Signal</keyword>
<organism evidence="4 5">
    <name type="scientific">Paenarthrobacter aurescens</name>
    <name type="common">Arthrobacter aurescens</name>
    <dbReference type="NCBI Taxonomy" id="43663"/>
    <lineage>
        <taxon>Bacteria</taxon>
        <taxon>Bacillati</taxon>
        <taxon>Actinomycetota</taxon>
        <taxon>Actinomycetes</taxon>
        <taxon>Micrococcales</taxon>
        <taxon>Micrococcaceae</taxon>
        <taxon>Paenarthrobacter</taxon>
    </lineage>
</organism>
<dbReference type="AlphaFoldDB" id="A0A4Y3NE75"/>
<feature type="signal peptide" evidence="3">
    <location>
        <begin position="1"/>
        <end position="25"/>
    </location>
</feature>
<evidence type="ECO:0000313" key="4">
    <source>
        <dbReference type="EMBL" id="GEB19932.1"/>
    </source>
</evidence>
<keyword evidence="2" id="KW-1133">Transmembrane helix</keyword>
<protein>
    <submittedName>
        <fullName evidence="4">Uncharacterized protein</fullName>
    </submittedName>
</protein>
<feature type="transmembrane region" description="Helical" evidence="2">
    <location>
        <begin position="91"/>
        <end position="110"/>
    </location>
</feature>
<dbReference type="EMBL" id="BJMD01000016">
    <property type="protein sequence ID" value="GEB19932.1"/>
    <property type="molecule type" value="Genomic_DNA"/>
</dbReference>